<gene>
    <name evidence="3" type="ORF">MRATA1EN1_LOCUS9662</name>
</gene>
<organism evidence="3 4">
    <name type="scientific">Rangifer tarandus platyrhynchus</name>
    <name type="common">Svalbard reindeer</name>
    <dbReference type="NCBI Taxonomy" id="3082113"/>
    <lineage>
        <taxon>Eukaryota</taxon>
        <taxon>Metazoa</taxon>
        <taxon>Chordata</taxon>
        <taxon>Craniata</taxon>
        <taxon>Vertebrata</taxon>
        <taxon>Euteleostomi</taxon>
        <taxon>Mammalia</taxon>
        <taxon>Eutheria</taxon>
        <taxon>Laurasiatheria</taxon>
        <taxon>Artiodactyla</taxon>
        <taxon>Ruminantia</taxon>
        <taxon>Pecora</taxon>
        <taxon>Cervidae</taxon>
        <taxon>Odocoileinae</taxon>
        <taxon>Rangifer</taxon>
    </lineage>
</organism>
<evidence type="ECO:0000256" key="2">
    <source>
        <dbReference type="SAM" id="SignalP"/>
    </source>
</evidence>
<sequence>MERAGLRSLTFTLVSAWALGTMPIVAPRCSLPVLTLPAAEHGLGGMGQQAETSSTRAKRLLAVASESAKRARDPSPFSLMGSGPVLKGLRGGDVPLGP</sequence>
<evidence type="ECO:0000313" key="4">
    <source>
        <dbReference type="Proteomes" id="UP001176941"/>
    </source>
</evidence>
<evidence type="ECO:0000313" key="3">
    <source>
        <dbReference type="EMBL" id="CAI9160700.1"/>
    </source>
</evidence>
<name>A0ABN8YI20_RANTA</name>
<keyword evidence="2" id="KW-0732">Signal</keyword>
<feature type="region of interest" description="Disordered" evidence="1">
    <location>
        <begin position="65"/>
        <end position="98"/>
    </location>
</feature>
<protein>
    <recommendedName>
        <fullName evidence="5">Secreted protein</fullName>
    </recommendedName>
</protein>
<reference evidence="3" key="1">
    <citation type="submission" date="2023-04" db="EMBL/GenBank/DDBJ databases">
        <authorList>
            <consortium name="ELIXIR-Norway"/>
        </authorList>
    </citation>
    <scope>NUCLEOTIDE SEQUENCE [LARGE SCALE GENOMIC DNA]</scope>
</reference>
<accession>A0ABN8YI20</accession>
<feature type="signal peptide" evidence="2">
    <location>
        <begin position="1"/>
        <end position="20"/>
    </location>
</feature>
<proteinExistence type="predicted"/>
<dbReference type="Proteomes" id="UP001176941">
    <property type="component" value="Chromosome 2"/>
</dbReference>
<evidence type="ECO:0000256" key="1">
    <source>
        <dbReference type="SAM" id="MobiDB-lite"/>
    </source>
</evidence>
<keyword evidence="4" id="KW-1185">Reference proteome</keyword>
<feature type="chain" id="PRO_5047515388" description="Secreted protein" evidence="2">
    <location>
        <begin position="21"/>
        <end position="98"/>
    </location>
</feature>
<evidence type="ECO:0008006" key="5">
    <source>
        <dbReference type="Google" id="ProtNLM"/>
    </source>
</evidence>
<dbReference type="EMBL" id="OX459938">
    <property type="protein sequence ID" value="CAI9160700.1"/>
    <property type="molecule type" value="Genomic_DNA"/>
</dbReference>